<dbReference type="GO" id="GO:0009401">
    <property type="term" value="P:phosphoenolpyruvate-dependent sugar phosphotransferase system"/>
    <property type="evidence" value="ECO:0007669"/>
    <property type="project" value="InterPro"/>
</dbReference>
<reference evidence="3 4" key="1">
    <citation type="submission" date="2016-05" db="EMBL/GenBank/DDBJ databases">
        <title>Whole genome sequencing of Tetragenococcus halophilus subsp. halophilus NISL 7118.</title>
        <authorList>
            <person name="Shiwa Y."/>
            <person name="Nishimura I."/>
            <person name="Yoshikawa H."/>
            <person name="Koyama Y."/>
            <person name="Oguma T."/>
        </authorList>
    </citation>
    <scope>NUCLEOTIDE SEQUENCE [LARGE SCALE GENOMIC DNA]</scope>
    <source>
        <strain evidence="3 4">NISL 7118</strain>
    </source>
</reference>
<proteinExistence type="predicted"/>
<dbReference type="GO" id="GO:0008982">
    <property type="term" value="F:protein-N(PI)-phosphohistidine-sugar phosphotransferase activity"/>
    <property type="evidence" value="ECO:0007669"/>
    <property type="project" value="InterPro"/>
</dbReference>
<dbReference type="Gene3D" id="3.40.50.2300">
    <property type="match status" value="1"/>
</dbReference>
<gene>
    <name evidence="3" type="ORF">TEHN7118_1760</name>
</gene>
<name>A0A2H6CVF4_TETHA</name>
<dbReference type="InterPro" id="IPR013011">
    <property type="entry name" value="PTS_EIIB_2"/>
</dbReference>
<sequence>MSVNLLFVCGTGVATSTAVAQTVTKYLKEKGIKDLKYKQTNVSSVQSNVEGVDLVVSTTNIPYDITPPVVNGLPILTGANQNKTLEEIYNILMRGRE</sequence>
<evidence type="ECO:0000256" key="1">
    <source>
        <dbReference type="ARBA" id="ARBA00022679"/>
    </source>
</evidence>
<dbReference type="SUPFAM" id="SSF52794">
    <property type="entry name" value="PTS system IIB component-like"/>
    <property type="match status" value="1"/>
</dbReference>
<dbReference type="EMBL" id="BDEC01000077">
    <property type="protein sequence ID" value="GBD68954.1"/>
    <property type="molecule type" value="Genomic_DNA"/>
</dbReference>
<evidence type="ECO:0000313" key="4">
    <source>
        <dbReference type="Proteomes" id="UP000236214"/>
    </source>
</evidence>
<evidence type="ECO:0000313" key="3">
    <source>
        <dbReference type="EMBL" id="GBD68954.1"/>
    </source>
</evidence>
<evidence type="ECO:0000259" key="2">
    <source>
        <dbReference type="PROSITE" id="PS51099"/>
    </source>
</evidence>
<keyword evidence="1" id="KW-0808">Transferase</keyword>
<dbReference type="PROSITE" id="PS51099">
    <property type="entry name" value="PTS_EIIB_TYPE_2"/>
    <property type="match status" value="1"/>
</dbReference>
<organism evidence="3 4">
    <name type="scientific">Tetragenococcus halophilus subsp. halophilus</name>
    <dbReference type="NCBI Taxonomy" id="1513897"/>
    <lineage>
        <taxon>Bacteria</taxon>
        <taxon>Bacillati</taxon>
        <taxon>Bacillota</taxon>
        <taxon>Bacilli</taxon>
        <taxon>Lactobacillales</taxon>
        <taxon>Enterococcaceae</taxon>
        <taxon>Tetragenococcus</taxon>
    </lineage>
</organism>
<dbReference type="CDD" id="cd05566">
    <property type="entry name" value="PTS_IIB_galactitol"/>
    <property type="match status" value="1"/>
</dbReference>
<dbReference type="InterPro" id="IPR036095">
    <property type="entry name" value="PTS_EIIB-like_sf"/>
</dbReference>
<feature type="domain" description="PTS EIIB type-2" evidence="2">
    <location>
        <begin position="3"/>
        <end position="96"/>
    </location>
</feature>
<protein>
    <recommendedName>
        <fullName evidence="2">PTS EIIB type-2 domain-containing protein</fullName>
    </recommendedName>
</protein>
<dbReference type="Proteomes" id="UP000236214">
    <property type="component" value="Unassembled WGS sequence"/>
</dbReference>
<accession>A0A2H6CVF4</accession>
<comment type="caution">
    <text evidence="3">The sequence shown here is derived from an EMBL/GenBank/DDBJ whole genome shotgun (WGS) entry which is preliminary data.</text>
</comment>
<dbReference type="InterPro" id="IPR003501">
    <property type="entry name" value="PTS_EIIB_2/3"/>
</dbReference>
<dbReference type="RefSeq" id="WP_103103621.1">
    <property type="nucleotide sequence ID" value="NZ_BDEC01000077.1"/>
</dbReference>
<dbReference type="Pfam" id="PF02302">
    <property type="entry name" value="PTS_IIB"/>
    <property type="match status" value="1"/>
</dbReference>
<keyword evidence="4" id="KW-1185">Reference proteome</keyword>
<dbReference type="AlphaFoldDB" id="A0A2H6CVF4"/>